<comment type="caution">
    <text evidence="3">The sequence shown here is derived from an EMBL/GenBank/DDBJ whole genome shotgun (WGS) entry which is preliminary data.</text>
</comment>
<keyword evidence="2" id="KW-1133">Transmembrane helix</keyword>
<accession>A0A835SAX6</accession>
<feature type="transmembrane region" description="Helical" evidence="2">
    <location>
        <begin position="174"/>
        <end position="201"/>
    </location>
</feature>
<evidence type="ECO:0000256" key="2">
    <source>
        <dbReference type="SAM" id="Phobius"/>
    </source>
</evidence>
<keyword evidence="2" id="KW-0472">Membrane</keyword>
<organism evidence="3 4">
    <name type="scientific">Chlamydomonas incerta</name>
    <dbReference type="NCBI Taxonomy" id="51695"/>
    <lineage>
        <taxon>Eukaryota</taxon>
        <taxon>Viridiplantae</taxon>
        <taxon>Chlorophyta</taxon>
        <taxon>core chlorophytes</taxon>
        <taxon>Chlorophyceae</taxon>
        <taxon>CS clade</taxon>
        <taxon>Chlamydomonadales</taxon>
        <taxon>Chlamydomonadaceae</taxon>
        <taxon>Chlamydomonas</taxon>
    </lineage>
</organism>
<keyword evidence="4" id="KW-1185">Reference proteome</keyword>
<sequence>MVVFVEACNPRSYRQSNIDPVVRSVVVAQAAQELPPEPIPGIILALNESTPAGGCVNTSLTRPTAPMQDRCWPYDIALYNMPVVGKEVDLEGVRRLTNYVWTMRTTFMACLRQIDISCVQTYGPVGCYAWTISNVAPLPIAAMEVGGSSSTDDGSSSSSGSSGSSSSSSSSSTVGIIVGCVVGGVVAVLAVAMITAARAAAASLAIGRRGSSGSSSTGRRRRRGIATAATTAGRAQLWISRAAACTRLLAEAPLLPAAVPLLL</sequence>
<feature type="compositionally biased region" description="Low complexity" evidence="1">
    <location>
        <begin position="208"/>
        <end position="217"/>
    </location>
</feature>
<protein>
    <submittedName>
        <fullName evidence="3">Uncharacterized protein</fullName>
    </submittedName>
</protein>
<gene>
    <name evidence="3" type="ORF">HXX76_015232</name>
</gene>
<dbReference type="AlphaFoldDB" id="A0A835SAX6"/>
<reference evidence="3" key="1">
    <citation type="journal article" date="2020" name="bioRxiv">
        <title>Comparative genomics of Chlamydomonas.</title>
        <authorList>
            <person name="Craig R.J."/>
            <person name="Hasan A.R."/>
            <person name="Ness R.W."/>
            <person name="Keightley P.D."/>
        </authorList>
    </citation>
    <scope>NUCLEOTIDE SEQUENCE</scope>
    <source>
        <strain evidence="3">SAG 7.73</strain>
    </source>
</reference>
<dbReference type="Proteomes" id="UP000650467">
    <property type="component" value="Unassembled WGS sequence"/>
</dbReference>
<evidence type="ECO:0000256" key="1">
    <source>
        <dbReference type="SAM" id="MobiDB-lite"/>
    </source>
</evidence>
<keyword evidence="2" id="KW-0812">Transmembrane</keyword>
<evidence type="ECO:0000313" key="3">
    <source>
        <dbReference type="EMBL" id="KAG2423594.1"/>
    </source>
</evidence>
<proteinExistence type="predicted"/>
<evidence type="ECO:0000313" key="4">
    <source>
        <dbReference type="Proteomes" id="UP000650467"/>
    </source>
</evidence>
<feature type="region of interest" description="Disordered" evidence="1">
    <location>
        <begin position="208"/>
        <end position="228"/>
    </location>
</feature>
<name>A0A835SAX6_CHLIN</name>
<feature type="region of interest" description="Disordered" evidence="1">
    <location>
        <begin position="147"/>
        <end position="172"/>
    </location>
</feature>
<dbReference type="EMBL" id="JAEHOC010000077">
    <property type="protein sequence ID" value="KAG2423594.1"/>
    <property type="molecule type" value="Genomic_DNA"/>
</dbReference>